<evidence type="ECO:0000313" key="2">
    <source>
        <dbReference type="EMBL" id="RGM19006.1"/>
    </source>
</evidence>
<evidence type="ECO:0000256" key="1">
    <source>
        <dbReference type="SAM" id="Phobius"/>
    </source>
</evidence>
<comment type="caution">
    <text evidence="2">The sequence shown here is derived from an EMBL/GenBank/DDBJ whole genome shotgun (WGS) entry which is preliminary data.</text>
</comment>
<evidence type="ECO:0008006" key="4">
    <source>
        <dbReference type="Google" id="ProtNLM"/>
    </source>
</evidence>
<dbReference type="Proteomes" id="UP000260808">
    <property type="component" value="Unassembled WGS sequence"/>
</dbReference>
<keyword evidence="1" id="KW-0812">Transmembrane</keyword>
<protein>
    <recommendedName>
        <fullName evidence="4">Cache domain-containing protein</fullName>
    </recommendedName>
</protein>
<gene>
    <name evidence="2" type="ORF">DXC31_15120</name>
</gene>
<accession>A0A3E4UXB8</accession>
<dbReference type="AlphaFoldDB" id="A0A3E4UXB8"/>
<feature type="transmembrane region" description="Helical" evidence="1">
    <location>
        <begin position="9"/>
        <end position="31"/>
    </location>
</feature>
<name>A0A3E4UXB8_MEDGN</name>
<organism evidence="2 3">
    <name type="scientific">Mediterraneibacter gnavus</name>
    <name type="common">Ruminococcus gnavus</name>
    <dbReference type="NCBI Taxonomy" id="33038"/>
    <lineage>
        <taxon>Bacteria</taxon>
        <taxon>Bacillati</taxon>
        <taxon>Bacillota</taxon>
        <taxon>Clostridia</taxon>
        <taxon>Lachnospirales</taxon>
        <taxon>Lachnospiraceae</taxon>
        <taxon>Mediterraneibacter</taxon>
    </lineage>
</organism>
<keyword evidence="1" id="KW-1133">Transmembrane helix</keyword>
<evidence type="ECO:0000313" key="3">
    <source>
        <dbReference type="Proteomes" id="UP000260808"/>
    </source>
</evidence>
<reference evidence="2 3" key="1">
    <citation type="submission" date="2018-08" db="EMBL/GenBank/DDBJ databases">
        <title>A genome reference for cultivated species of the human gut microbiota.</title>
        <authorList>
            <person name="Zou Y."/>
            <person name="Xue W."/>
            <person name="Luo G."/>
        </authorList>
    </citation>
    <scope>NUCLEOTIDE SEQUENCE [LARGE SCALE GENOMIC DNA]</scope>
    <source>
        <strain evidence="2 3">TF01-20-2</strain>
    </source>
</reference>
<dbReference type="EMBL" id="QSSX01000053">
    <property type="protein sequence ID" value="RGM19006.1"/>
    <property type="molecule type" value="Genomic_DNA"/>
</dbReference>
<proteinExistence type="predicted"/>
<sequence length="290" mass="33537">MKCKKSFRTLFLGVLLTVSILPVIIIFLFTLHNNSRFYQTQISEMGNHEVQNKVAEVNRVTEHLQELLTALIFSTYDDMSCILEISAQETQGENLTAYERLLNARKFEYVSDNLIGTDQYVDGVYLFNESGYTYSFVKNKELGMEKDYYHSKWYQEILASRDFEMVQLYKNEVFPKGTIIMGRVFPSANGKSVLVVVCNESVLRQISEDGQMFIIDENGNTLYGEREELSEKEKKEICARKNGILSQKNGDDTYVFGTLKINNWKIVEKISSMILNCCIKRTQYIYSCCL</sequence>
<keyword evidence="1" id="KW-0472">Membrane</keyword>